<dbReference type="EMBL" id="GGFL01012798">
    <property type="protein sequence ID" value="MBW76976.1"/>
    <property type="molecule type" value="Transcribed_RNA"/>
</dbReference>
<feature type="signal peptide" evidence="1">
    <location>
        <begin position="1"/>
        <end position="24"/>
    </location>
</feature>
<feature type="chain" id="PRO_5014928289" evidence="1">
    <location>
        <begin position="25"/>
        <end position="82"/>
    </location>
</feature>
<organism evidence="2">
    <name type="scientific">Anopheles darlingi</name>
    <name type="common">Mosquito</name>
    <dbReference type="NCBI Taxonomy" id="43151"/>
    <lineage>
        <taxon>Eukaryota</taxon>
        <taxon>Metazoa</taxon>
        <taxon>Ecdysozoa</taxon>
        <taxon>Arthropoda</taxon>
        <taxon>Hexapoda</taxon>
        <taxon>Insecta</taxon>
        <taxon>Pterygota</taxon>
        <taxon>Neoptera</taxon>
        <taxon>Endopterygota</taxon>
        <taxon>Diptera</taxon>
        <taxon>Nematocera</taxon>
        <taxon>Culicoidea</taxon>
        <taxon>Culicidae</taxon>
        <taxon>Anophelinae</taxon>
        <taxon>Anopheles</taxon>
    </lineage>
</organism>
<protein>
    <submittedName>
        <fullName evidence="2">Putative secreted protein</fullName>
    </submittedName>
</protein>
<keyword evidence="1" id="KW-0732">Signal</keyword>
<evidence type="ECO:0000256" key="1">
    <source>
        <dbReference type="SAM" id="SignalP"/>
    </source>
</evidence>
<sequence length="82" mass="9271">MSCPRVVVFLSLCLFGCLISSSDLHTPAHLPLRLCRNTCAAIEFPKFSFRFFFDVTSWLGPAACKLSNTLHKLTLRRAGEYF</sequence>
<name>A0A2M4DHF0_ANODA</name>
<accession>A0A2M4DHF0</accession>
<dbReference type="AlphaFoldDB" id="A0A2M4DHF0"/>
<evidence type="ECO:0000313" key="2">
    <source>
        <dbReference type="EMBL" id="MBW76976.1"/>
    </source>
</evidence>
<proteinExistence type="predicted"/>
<reference evidence="2" key="1">
    <citation type="submission" date="2018-01" db="EMBL/GenBank/DDBJ databases">
        <title>An insight into the sialome of Amazonian anophelines.</title>
        <authorList>
            <person name="Ribeiro J.M."/>
            <person name="Scarpassa V."/>
            <person name="Calvo E."/>
        </authorList>
    </citation>
    <scope>NUCLEOTIDE SEQUENCE</scope>
</reference>